<evidence type="ECO:0000259" key="1">
    <source>
        <dbReference type="Pfam" id="PF07883"/>
    </source>
</evidence>
<dbReference type="RefSeq" id="WP_064123551.1">
    <property type="nucleotide sequence ID" value="NZ_CP015243.1"/>
</dbReference>
<reference evidence="2 3" key="1">
    <citation type="submission" date="2016-04" db="EMBL/GenBank/DDBJ databases">
        <title>Complete Genome Sequence of Halotalea alkalilenta IHB B 13600.</title>
        <authorList>
            <person name="Swarnkar M.K."/>
            <person name="Sharma A."/>
            <person name="Kaushal K."/>
            <person name="Soni R."/>
            <person name="Rana S."/>
            <person name="Singh A.K."/>
            <person name="Gulati A."/>
        </authorList>
    </citation>
    <scope>NUCLEOTIDE SEQUENCE [LARGE SCALE GENOMIC DNA]</scope>
    <source>
        <strain evidence="2 3">IHB B 13600</strain>
    </source>
</reference>
<keyword evidence="3" id="KW-1185">Reference proteome</keyword>
<dbReference type="InterPro" id="IPR013096">
    <property type="entry name" value="Cupin_2"/>
</dbReference>
<dbReference type="InterPro" id="IPR047121">
    <property type="entry name" value="YjiB-like"/>
</dbReference>
<dbReference type="PIRSF" id="PIRSF019307">
    <property type="entry name" value="UCP019307"/>
    <property type="match status" value="1"/>
</dbReference>
<dbReference type="AlphaFoldDB" id="A0A172YI25"/>
<dbReference type="KEGG" id="haa:A5892_15500"/>
<dbReference type="CDD" id="cd02219">
    <property type="entry name" value="cupin_YjlB-like"/>
    <property type="match status" value="1"/>
</dbReference>
<dbReference type="InterPro" id="IPR014710">
    <property type="entry name" value="RmlC-like_jellyroll"/>
</dbReference>
<dbReference type="InterPro" id="IPR011051">
    <property type="entry name" value="RmlC_Cupin_sf"/>
</dbReference>
<dbReference type="EMBL" id="CP015243">
    <property type="protein sequence ID" value="ANF58695.1"/>
    <property type="molecule type" value="Genomic_DNA"/>
</dbReference>
<feature type="domain" description="Cupin type-2" evidence="1">
    <location>
        <begin position="68"/>
        <end position="117"/>
    </location>
</feature>
<dbReference type="SUPFAM" id="SSF51182">
    <property type="entry name" value="RmlC-like cupins"/>
    <property type="match status" value="1"/>
</dbReference>
<dbReference type="STRING" id="376489.A5892_15500"/>
<name>A0A172YI25_9GAMM</name>
<dbReference type="Proteomes" id="UP000077875">
    <property type="component" value="Chromosome"/>
</dbReference>
<evidence type="ECO:0000313" key="2">
    <source>
        <dbReference type="EMBL" id="ANF58695.1"/>
    </source>
</evidence>
<proteinExistence type="predicted"/>
<dbReference type="PANTHER" id="PTHR36448">
    <property type="entry name" value="BLR7373 PROTEIN"/>
    <property type="match status" value="1"/>
</dbReference>
<gene>
    <name evidence="2" type="ORF">A5892_15500</name>
</gene>
<evidence type="ECO:0000313" key="3">
    <source>
        <dbReference type="Proteomes" id="UP000077875"/>
    </source>
</evidence>
<sequence length="176" mass="19323">MKAPLPLAPQRFEFFTPAGGVPNNPRLPLLLYSQIVPAGIVDRASYFERLFRANGWPPQWRWGMFDFDHYHPNTHEALGVFSGSAEVRLGGEQGRTIELRAGDALLIPAGVGHRALAAADHFSMVGAYPTGYSPETLRDTEVDRLAAARRSIAALPMPCSDPVLGPGELRRFWPSS</sequence>
<dbReference type="InterPro" id="IPR014500">
    <property type="entry name" value="UCP019307_cupin"/>
</dbReference>
<protein>
    <recommendedName>
        <fullName evidence="1">Cupin type-2 domain-containing protein</fullName>
    </recommendedName>
</protein>
<accession>A0A172YI25</accession>
<dbReference type="Gene3D" id="2.60.120.10">
    <property type="entry name" value="Jelly Rolls"/>
    <property type="match status" value="1"/>
</dbReference>
<organism evidence="2 3">
    <name type="scientific">Halotalea alkalilenta</name>
    <dbReference type="NCBI Taxonomy" id="376489"/>
    <lineage>
        <taxon>Bacteria</taxon>
        <taxon>Pseudomonadati</taxon>
        <taxon>Pseudomonadota</taxon>
        <taxon>Gammaproteobacteria</taxon>
        <taxon>Oceanospirillales</taxon>
        <taxon>Halomonadaceae</taxon>
        <taxon>Halotalea</taxon>
    </lineage>
</organism>
<dbReference type="PANTHER" id="PTHR36448:SF2">
    <property type="entry name" value="CUPIN TYPE-1 DOMAIN-CONTAINING PROTEIN"/>
    <property type="match status" value="1"/>
</dbReference>
<dbReference type="Pfam" id="PF07883">
    <property type="entry name" value="Cupin_2"/>
    <property type="match status" value="1"/>
</dbReference>